<sequence>MLVAVVAAVVSTALMLPAGSAQTAPERRTPTLGARAQAEQTLALAQRLLGAKSPAAARAQLGASRDLTMVLRDLWLQRGALSREDRATARLIGGRPTGKNSVECSLTCVHWNPSETSDDFAAKVISTMDRVQGIYRKAGYRTPKADGGRGGNDLPDIYLDDIGSEGLYGYCTSDQTNQVADDRYDVWAYCVLDNDYSSNEFPTNTPLENMHVTAAHEYFHAVQYAYDSAEDGWFLESLSAWVEDELYPKVDDNIQYLQTSPISDPARSLDDSEGIGIYGSWVWIRYLGEQFPKKKGALPAIVLQLFKAMDSSKGASHDRYSTQALTTVLRNRGGFAATFADFADANRRPSRAYSDGKLYPTAAPHSSVKLAAGKRSRDRVSLDHLTSKTARFTPGRGLGRQARLRIRVDLPQRSKGSVAVLTTYPTSGKVVRRLIRLDPKGDGSLSVPFATRDVKYAELTLVNASTSYRSCYQANTSFACSGRPVDQGLAASYVATAVR</sequence>
<name>A0A6J6QSH3_9ZZZZ</name>
<organism evidence="1">
    <name type="scientific">freshwater metagenome</name>
    <dbReference type="NCBI Taxonomy" id="449393"/>
    <lineage>
        <taxon>unclassified sequences</taxon>
        <taxon>metagenomes</taxon>
        <taxon>ecological metagenomes</taxon>
    </lineage>
</organism>
<protein>
    <submittedName>
        <fullName evidence="1">Unannotated protein</fullName>
    </submittedName>
</protein>
<accession>A0A6J6QSH3</accession>
<gene>
    <name evidence="1" type="ORF">UFOPK2579_01618</name>
</gene>
<dbReference type="EMBL" id="CAEZXR010000193">
    <property type="protein sequence ID" value="CAB4714397.1"/>
    <property type="molecule type" value="Genomic_DNA"/>
</dbReference>
<dbReference type="NCBIfam" id="NF045524">
    <property type="entry name" value="MXAN_6640_HExxH"/>
    <property type="match status" value="1"/>
</dbReference>
<reference evidence="1" key="1">
    <citation type="submission" date="2020-05" db="EMBL/GenBank/DDBJ databases">
        <authorList>
            <person name="Chiriac C."/>
            <person name="Salcher M."/>
            <person name="Ghai R."/>
            <person name="Kavagutti S V."/>
        </authorList>
    </citation>
    <scope>NUCLEOTIDE SEQUENCE</scope>
</reference>
<evidence type="ECO:0000313" key="1">
    <source>
        <dbReference type="EMBL" id="CAB4714397.1"/>
    </source>
</evidence>
<proteinExistence type="predicted"/>
<dbReference type="AlphaFoldDB" id="A0A6J6QSH3"/>